<dbReference type="RefSeq" id="XP_033240605.1">
    <property type="nucleotide sequence ID" value="XM_033384714.1"/>
</dbReference>
<gene>
    <name evidence="3" type="primary">LOC117185058</name>
</gene>
<name>A0A6I8WB21_DROPS</name>
<dbReference type="AlphaFoldDB" id="A0A6I8WB21"/>
<dbReference type="PANTHER" id="PTHR19879">
    <property type="entry name" value="TRANSCRIPTION INITIATION FACTOR TFIID"/>
    <property type="match status" value="1"/>
</dbReference>
<dbReference type="SMART" id="SM00320">
    <property type="entry name" value="WD40"/>
    <property type="match status" value="3"/>
</dbReference>
<evidence type="ECO:0000313" key="3">
    <source>
        <dbReference type="RefSeq" id="XP_033240605.1"/>
    </source>
</evidence>
<keyword evidence="1" id="KW-0853">WD repeat</keyword>
<accession>A0A6I8WB21</accession>
<organism evidence="2 3">
    <name type="scientific">Drosophila pseudoobscura pseudoobscura</name>
    <name type="common">Fruit fly</name>
    <dbReference type="NCBI Taxonomy" id="46245"/>
    <lineage>
        <taxon>Eukaryota</taxon>
        <taxon>Metazoa</taxon>
        <taxon>Ecdysozoa</taxon>
        <taxon>Arthropoda</taxon>
        <taxon>Hexapoda</taxon>
        <taxon>Insecta</taxon>
        <taxon>Pterygota</taxon>
        <taxon>Neoptera</taxon>
        <taxon>Endopterygota</taxon>
        <taxon>Diptera</taxon>
        <taxon>Brachycera</taxon>
        <taxon>Muscomorpha</taxon>
        <taxon>Ephydroidea</taxon>
        <taxon>Drosophilidae</taxon>
        <taxon>Drosophila</taxon>
        <taxon>Sophophora</taxon>
    </lineage>
</organism>
<dbReference type="InParanoid" id="A0A6I8WB21"/>
<feature type="repeat" description="WD" evidence="1">
    <location>
        <begin position="82"/>
        <end position="123"/>
    </location>
</feature>
<dbReference type="InterPro" id="IPR001680">
    <property type="entry name" value="WD40_rpt"/>
</dbReference>
<dbReference type="GO" id="GO:0016251">
    <property type="term" value="F:RNA polymerase II general transcription initiation factor activity"/>
    <property type="evidence" value="ECO:0007669"/>
    <property type="project" value="TreeGrafter"/>
</dbReference>
<dbReference type="SUPFAM" id="SSF50978">
    <property type="entry name" value="WD40 repeat-like"/>
    <property type="match status" value="1"/>
</dbReference>
<dbReference type="PROSITE" id="PS50082">
    <property type="entry name" value="WD_REPEATS_2"/>
    <property type="match status" value="1"/>
</dbReference>
<evidence type="ECO:0000256" key="1">
    <source>
        <dbReference type="PROSITE-ProRule" id="PRU00221"/>
    </source>
</evidence>
<dbReference type="PANTHER" id="PTHR19879:SF1">
    <property type="entry name" value="CANNONBALL-RELATED"/>
    <property type="match status" value="1"/>
</dbReference>
<sequence length="207" mass="23030">MNKALPSPNDDVTCAMFSADHCTVAFGTSSGRIHVVAVTKDWQDVNSLRRETLISAHQKPVLACAFSPGDSYRFARLSMRLFRGHRAPIKALAYSVCGRFLVSGGLDDLIIVWDATNERMVHCMTQHNAMIESIGFSHCNNLMVVWGKDCHLSTFHFQLLVKCPEMELSSTKAIIDQLLISTVQTSRNGIFLKSGFADRNRLIAIAR</sequence>
<dbReference type="KEGG" id="dpo:117185058"/>
<dbReference type="PROSITE" id="PS50294">
    <property type="entry name" value="WD_REPEATS_REGION"/>
    <property type="match status" value="1"/>
</dbReference>
<dbReference type="Gene3D" id="2.130.10.10">
    <property type="entry name" value="YVTN repeat-like/Quinoprotein amine dehydrogenase"/>
    <property type="match status" value="2"/>
</dbReference>
<evidence type="ECO:0000313" key="2">
    <source>
        <dbReference type="Proteomes" id="UP000001819"/>
    </source>
</evidence>
<protein>
    <submittedName>
        <fullName evidence="3">TAF5-like RNA polymerase II p300/CBP-associated factor-associated factor 65 kDa subunit 5L</fullName>
    </submittedName>
</protein>
<dbReference type="InterPro" id="IPR036322">
    <property type="entry name" value="WD40_repeat_dom_sf"/>
</dbReference>
<dbReference type="Pfam" id="PF00400">
    <property type="entry name" value="WD40"/>
    <property type="match status" value="1"/>
</dbReference>
<proteinExistence type="predicted"/>
<dbReference type="InterPro" id="IPR015943">
    <property type="entry name" value="WD40/YVTN_repeat-like_dom_sf"/>
</dbReference>
<reference evidence="3" key="1">
    <citation type="submission" date="2025-08" db="UniProtKB">
        <authorList>
            <consortium name="RefSeq"/>
        </authorList>
    </citation>
    <scope>IDENTIFICATION</scope>
    <source>
        <strain evidence="3">MV-25-SWS-2005</strain>
        <tissue evidence="3">Whole body</tissue>
    </source>
</reference>
<dbReference type="Proteomes" id="UP000001819">
    <property type="component" value="Chromosome X"/>
</dbReference>
<keyword evidence="2" id="KW-1185">Reference proteome</keyword>